<dbReference type="PANTHER" id="PTHR43464:SF94">
    <property type="entry name" value="MALONYL-[ACYL-CARRIER PROTEIN] O-METHYLTRANSFERASE"/>
    <property type="match status" value="1"/>
</dbReference>
<dbReference type="Proteomes" id="UP000006690">
    <property type="component" value="Chromosome"/>
</dbReference>
<evidence type="ECO:0000256" key="7">
    <source>
        <dbReference type="ARBA" id="ARBA00022756"/>
    </source>
</evidence>
<dbReference type="InterPro" id="IPR029063">
    <property type="entry name" value="SAM-dependent_MTases_sf"/>
</dbReference>
<dbReference type="HAMAP" id="MF_00835">
    <property type="entry name" value="BioC"/>
    <property type="match status" value="1"/>
</dbReference>
<gene>
    <name evidence="8 10" type="primary">bioC</name>
    <name evidence="10" type="ordered locus">PAJ_0537</name>
</gene>
<dbReference type="InterPro" id="IPR013216">
    <property type="entry name" value="Methyltransf_11"/>
</dbReference>
<proteinExistence type="inferred from homology"/>
<dbReference type="PATRIC" id="fig|932677.3.peg.614"/>
<dbReference type="HOGENOM" id="CLU_046586_2_2_6"/>
<comment type="pathway">
    <text evidence="2 8">Cofactor biosynthesis; biotin biosynthesis.</text>
</comment>
<sequence length="264" mass="29388">MSQRILMPCWRRCMTLQVDKGAVARAFGRAASQYDHYAELQRLSGDALLAQVPAHSGLQLLDAGCGTGWYSRIWRDRGKEVTALDLSPQMLQQARQNGAAHHYLAGDIDALPLADQSVDLVWSNLVVQWSENLQAALMQFNRVLRPGGCLLFSTLSAGSLHEVHQAWSQVDGRLHANRFLPAQEIAAACETQRLRCHAQTLTLHFPDALSAMRSLKGIGATHLHTGRSGCVLTRQRLAQLEAHWPRDEQGFRLSYHLMFGVTQC</sequence>
<evidence type="ECO:0000256" key="4">
    <source>
        <dbReference type="ARBA" id="ARBA00022603"/>
    </source>
</evidence>
<dbReference type="NCBIfam" id="NF007610">
    <property type="entry name" value="PRK10258.1"/>
    <property type="match status" value="1"/>
</dbReference>
<dbReference type="NCBIfam" id="TIGR02072">
    <property type="entry name" value="BioC"/>
    <property type="match status" value="1"/>
</dbReference>
<evidence type="ECO:0000313" key="11">
    <source>
        <dbReference type="Proteomes" id="UP000006690"/>
    </source>
</evidence>
<keyword evidence="7 8" id="KW-0093">Biotin biosynthesis</keyword>
<evidence type="ECO:0000313" key="10">
    <source>
        <dbReference type="EMBL" id="BAK10617.1"/>
    </source>
</evidence>
<comment type="similarity">
    <text evidence="8">Belongs to the methyltransferase superfamily.</text>
</comment>
<dbReference type="GO" id="GO:0102130">
    <property type="term" value="F:malonyl-CoA methyltransferase activity"/>
    <property type="evidence" value="ECO:0007669"/>
    <property type="project" value="UniProtKB-EC"/>
</dbReference>
<evidence type="ECO:0000256" key="5">
    <source>
        <dbReference type="ARBA" id="ARBA00022679"/>
    </source>
</evidence>
<keyword evidence="4 8" id="KW-0489">Methyltransferase</keyword>
<keyword evidence="5 8" id="KW-0808">Transferase</keyword>
<dbReference type="GO" id="GO:0009102">
    <property type="term" value="P:biotin biosynthetic process"/>
    <property type="evidence" value="ECO:0007669"/>
    <property type="project" value="UniProtKB-UniRule"/>
</dbReference>
<evidence type="ECO:0000256" key="2">
    <source>
        <dbReference type="ARBA" id="ARBA00004746"/>
    </source>
</evidence>
<dbReference type="EMBL" id="AP012032">
    <property type="protein sequence ID" value="BAK10617.1"/>
    <property type="molecule type" value="Genomic_DNA"/>
</dbReference>
<dbReference type="UniPathway" id="UPA00078"/>
<dbReference type="CDD" id="cd02440">
    <property type="entry name" value="AdoMet_MTases"/>
    <property type="match status" value="1"/>
</dbReference>
<dbReference type="Pfam" id="PF08241">
    <property type="entry name" value="Methyltransf_11"/>
    <property type="match status" value="1"/>
</dbReference>
<feature type="domain" description="Methyltransferase type 11" evidence="9">
    <location>
        <begin position="61"/>
        <end position="152"/>
    </location>
</feature>
<dbReference type="GO" id="GO:0008757">
    <property type="term" value="F:S-adenosylmethionine-dependent methyltransferase activity"/>
    <property type="evidence" value="ECO:0007669"/>
    <property type="project" value="InterPro"/>
</dbReference>
<evidence type="ECO:0000259" key="9">
    <source>
        <dbReference type="Pfam" id="PF08241"/>
    </source>
</evidence>
<protein>
    <recommendedName>
        <fullName evidence="3 8">Malonyl-[acyl-carrier protein] O-methyltransferase</fullName>
        <shortName evidence="8">Malonyl-ACP O-methyltransferase</shortName>
        <ecNumber evidence="3 8">2.1.1.197</ecNumber>
    </recommendedName>
    <alternativeName>
        <fullName evidence="8">Biotin synthesis protein BioC</fullName>
    </alternativeName>
</protein>
<organism evidence="10 11">
    <name type="scientific">Pantoea ananatis (strain AJ13355)</name>
    <dbReference type="NCBI Taxonomy" id="932677"/>
    <lineage>
        <taxon>Bacteria</taxon>
        <taxon>Pseudomonadati</taxon>
        <taxon>Pseudomonadota</taxon>
        <taxon>Gammaproteobacteria</taxon>
        <taxon>Enterobacterales</taxon>
        <taxon>Erwiniaceae</taxon>
        <taxon>Pantoea</taxon>
    </lineage>
</organism>
<dbReference type="KEGG" id="paj:PAJ_0537"/>
<dbReference type="InterPro" id="IPR011814">
    <property type="entry name" value="BioC"/>
</dbReference>
<keyword evidence="6 8" id="KW-0949">S-adenosyl-L-methionine</keyword>
<evidence type="ECO:0000256" key="6">
    <source>
        <dbReference type="ARBA" id="ARBA00022691"/>
    </source>
</evidence>
<name>A0A0H3L1J7_PANAA</name>
<dbReference type="PANTHER" id="PTHR43464">
    <property type="entry name" value="METHYLTRANSFERASE"/>
    <property type="match status" value="1"/>
</dbReference>
<dbReference type="AlphaFoldDB" id="A0A0H3L1J7"/>
<dbReference type="EC" id="2.1.1.197" evidence="3 8"/>
<dbReference type="Gene3D" id="3.40.50.150">
    <property type="entry name" value="Vaccinia Virus protein VP39"/>
    <property type="match status" value="1"/>
</dbReference>
<evidence type="ECO:0000256" key="1">
    <source>
        <dbReference type="ARBA" id="ARBA00000852"/>
    </source>
</evidence>
<accession>A0A0H3L1J7</accession>
<comment type="function">
    <text evidence="8">Converts the free carboxyl group of a malonyl-thioester to its methyl ester by transfer of a methyl group from S-adenosyl-L-methionine (SAM). It allows to synthesize pimeloyl-ACP via the fatty acid synthetic pathway.</text>
</comment>
<evidence type="ECO:0000256" key="3">
    <source>
        <dbReference type="ARBA" id="ARBA00012327"/>
    </source>
</evidence>
<dbReference type="eggNOG" id="COG2226">
    <property type="taxonomic scope" value="Bacteria"/>
</dbReference>
<dbReference type="GO" id="GO:0032259">
    <property type="term" value="P:methylation"/>
    <property type="evidence" value="ECO:0007669"/>
    <property type="project" value="UniProtKB-KW"/>
</dbReference>
<comment type="catalytic activity">
    <reaction evidence="1 8">
        <text>malonyl-[ACP] + S-adenosyl-L-methionine = malonyl-[ACP] methyl ester + S-adenosyl-L-homocysteine</text>
        <dbReference type="Rhea" id="RHEA:17105"/>
        <dbReference type="Rhea" id="RHEA-COMP:9623"/>
        <dbReference type="Rhea" id="RHEA-COMP:9954"/>
        <dbReference type="ChEBI" id="CHEBI:57856"/>
        <dbReference type="ChEBI" id="CHEBI:59789"/>
        <dbReference type="ChEBI" id="CHEBI:78449"/>
        <dbReference type="ChEBI" id="CHEBI:78845"/>
        <dbReference type="EC" id="2.1.1.197"/>
    </reaction>
</comment>
<reference evidence="11" key="1">
    <citation type="journal article" date="2012" name="Appl. Microbiol. Biotechnol.">
        <title>The complete genome sequence of Pantoea ananatis AJ13355, an organism with great biotechnological potential.</title>
        <authorList>
            <person name="Hara Y."/>
            <person name="Kadotani N."/>
            <person name="Izui H."/>
            <person name="Katashkina J.I."/>
            <person name="Kuvaeva T.M."/>
            <person name="Andreeva I.G."/>
            <person name="Golubeva L.I."/>
            <person name="Malko D.B."/>
            <person name="Makeev V.J."/>
            <person name="Mashko S.V."/>
            <person name="Kozlov Y.I."/>
        </authorList>
    </citation>
    <scope>NUCLEOTIDE SEQUENCE [LARGE SCALE GENOMIC DNA]</scope>
    <source>
        <strain evidence="11">AJ13355</strain>
    </source>
</reference>
<dbReference type="GO" id="GO:0010340">
    <property type="term" value="F:carboxyl-O-methyltransferase activity"/>
    <property type="evidence" value="ECO:0007669"/>
    <property type="project" value="UniProtKB-UniRule"/>
</dbReference>
<evidence type="ECO:0000256" key="8">
    <source>
        <dbReference type="HAMAP-Rule" id="MF_00835"/>
    </source>
</evidence>
<dbReference type="SUPFAM" id="SSF53335">
    <property type="entry name" value="S-adenosyl-L-methionine-dependent methyltransferases"/>
    <property type="match status" value="1"/>
</dbReference>